<evidence type="ECO:0000259" key="8">
    <source>
        <dbReference type="PROSITE" id="PS51935"/>
    </source>
</evidence>
<feature type="coiled-coil region" evidence="5">
    <location>
        <begin position="181"/>
        <end position="230"/>
    </location>
</feature>
<evidence type="ECO:0000256" key="4">
    <source>
        <dbReference type="ARBA" id="ARBA00022807"/>
    </source>
</evidence>
<evidence type="ECO:0000313" key="10">
    <source>
        <dbReference type="Proteomes" id="UP000788262"/>
    </source>
</evidence>
<dbReference type="Pfam" id="PF00877">
    <property type="entry name" value="NLPC_P60"/>
    <property type="match status" value="1"/>
</dbReference>
<feature type="signal peptide" evidence="7">
    <location>
        <begin position="1"/>
        <end position="31"/>
    </location>
</feature>
<keyword evidence="10" id="KW-1185">Reference proteome</keyword>
<comment type="caution">
    <text evidence="9">The sequence shown here is derived from an EMBL/GenBank/DDBJ whole genome shotgun (WGS) entry which is preliminary data.</text>
</comment>
<feature type="domain" description="NlpC/P60" evidence="8">
    <location>
        <begin position="246"/>
        <end position="362"/>
    </location>
</feature>
<dbReference type="EMBL" id="JAFFZS010000008">
    <property type="protein sequence ID" value="MBN0045094.1"/>
    <property type="molecule type" value="Genomic_DNA"/>
</dbReference>
<dbReference type="Gene3D" id="6.10.250.3150">
    <property type="match status" value="1"/>
</dbReference>
<name>A0ABS2VPX8_STRAS</name>
<dbReference type="PANTHER" id="PTHR47359:SF3">
    <property type="entry name" value="NLP_P60 DOMAIN-CONTAINING PROTEIN-RELATED"/>
    <property type="match status" value="1"/>
</dbReference>
<gene>
    <name evidence="9" type="ORF">JS756_13430</name>
</gene>
<dbReference type="InterPro" id="IPR000064">
    <property type="entry name" value="NLP_P60_dom"/>
</dbReference>
<dbReference type="PANTHER" id="PTHR47359">
    <property type="entry name" value="PEPTIDOGLYCAN DL-ENDOPEPTIDASE CWLO"/>
    <property type="match status" value="1"/>
</dbReference>
<keyword evidence="3" id="KW-0378">Hydrolase</keyword>
<dbReference type="PROSITE" id="PS51935">
    <property type="entry name" value="NLPC_P60"/>
    <property type="match status" value="1"/>
</dbReference>
<evidence type="ECO:0000256" key="2">
    <source>
        <dbReference type="ARBA" id="ARBA00022670"/>
    </source>
</evidence>
<evidence type="ECO:0000313" key="9">
    <source>
        <dbReference type="EMBL" id="MBN0045094.1"/>
    </source>
</evidence>
<accession>A0ABS2VPX8</accession>
<evidence type="ECO:0000256" key="7">
    <source>
        <dbReference type="SAM" id="SignalP"/>
    </source>
</evidence>
<keyword evidence="2" id="KW-0645">Protease</keyword>
<comment type="similarity">
    <text evidence="1">Belongs to the peptidase C40 family.</text>
</comment>
<evidence type="ECO:0000256" key="3">
    <source>
        <dbReference type="ARBA" id="ARBA00022801"/>
    </source>
</evidence>
<evidence type="ECO:0000256" key="6">
    <source>
        <dbReference type="SAM" id="MobiDB-lite"/>
    </source>
</evidence>
<dbReference type="Gene3D" id="3.90.1720.10">
    <property type="entry name" value="endopeptidase domain like (from Nostoc punctiforme)"/>
    <property type="match status" value="1"/>
</dbReference>
<dbReference type="InterPro" id="IPR038765">
    <property type="entry name" value="Papain-like_cys_pep_sf"/>
</dbReference>
<dbReference type="InterPro" id="IPR051794">
    <property type="entry name" value="PG_Endopeptidase_C40"/>
</dbReference>
<feature type="coiled-coil region" evidence="5">
    <location>
        <begin position="76"/>
        <end position="110"/>
    </location>
</feature>
<keyword evidence="4" id="KW-0788">Thiol protease</keyword>
<evidence type="ECO:0000256" key="1">
    <source>
        <dbReference type="ARBA" id="ARBA00007074"/>
    </source>
</evidence>
<feature type="region of interest" description="Disordered" evidence="6">
    <location>
        <begin position="32"/>
        <end position="54"/>
    </location>
</feature>
<keyword evidence="7" id="KW-0732">Signal</keyword>
<dbReference type="SUPFAM" id="SSF54001">
    <property type="entry name" value="Cysteine proteinases"/>
    <property type="match status" value="1"/>
</dbReference>
<dbReference type="Proteomes" id="UP000788262">
    <property type="component" value="Unassembled WGS sequence"/>
</dbReference>
<evidence type="ECO:0000256" key="5">
    <source>
        <dbReference type="SAM" id="Coils"/>
    </source>
</evidence>
<keyword evidence="5" id="KW-0175">Coiled coil</keyword>
<proteinExistence type="inferred from homology"/>
<reference evidence="9 10" key="1">
    <citation type="submission" date="2021-02" db="EMBL/GenBank/DDBJ databases">
        <title>Whole genome sequencing of Streptomyces actuosus VRA1.</title>
        <authorList>
            <person name="Sen G."/>
            <person name="Sen A."/>
        </authorList>
    </citation>
    <scope>NUCLEOTIDE SEQUENCE [LARGE SCALE GENOMIC DNA]</scope>
    <source>
        <strain evidence="9 10">VRA1</strain>
    </source>
</reference>
<feature type="chain" id="PRO_5045677375" evidence="7">
    <location>
        <begin position="32"/>
        <end position="362"/>
    </location>
</feature>
<sequence length="362" mass="38830">MGTAGKRGLIAAGITVVCAVTVLAAPGAAFAAPSPVPTPSATPSSSPAPPPGRDLEAVRKKLDALYHDAALATDAYNAAEEKAKRQSAQIVDLARKIVAGQERLDRLKDRVGAAARQQYRSGGLPPGAQLVLSDDPQHFLDGAGRVIQGQRATKALIEETTRTQQDLKQYAADASAQWRKLEENRKAKDAARDKIKKQIAEAEKLESQLEQQEKERLAELERQAALKAQTAWLDTGVLKDVQDKGSEKGTKAVQYATAQMGKPYEWGAEGPKTYDCSGLTSQAWAHAGHPIPRTSQEQWKQLKHVDVADMRPGDLVIYFDDASHVGLYIGDGTIVHAPRPGRTVTVTGAGSMPILGVVRPDA</sequence>
<dbReference type="RefSeq" id="WP_205383299.1">
    <property type="nucleotide sequence ID" value="NZ_JAFFZS010000008.1"/>
</dbReference>
<protein>
    <submittedName>
        <fullName evidence="9">C40 family peptidase</fullName>
    </submittedName>
</protein>
<feature type="compositionally biased region" description="Pro residues" evidence="6">
    <location>
        <begin position="34"/>
        <end position="52"/>
    </location>
</feature>
<organism evidence="9 10">
    <name type="scientific">Streptomyces actuosus</name>
    <dbReference type="NCBI Taxonomy" id="1885"/>
    <lineage>
        <taxon>Bacteria</taxon>
        <taxon>Bacillati</taxon>
        <taxon>Actinomycetota</taxon>
        <taxon>Actinomycetes</taxon>
        <taxon>Kitasatosporales</taxon>
        <taxon>Streptomycetaceae</taxon>
        <taxon>Streptomyces</taxon>
    </lineage>
</organism>